<dbReference type="Pfam" id="PF02616">
    <property type="entry name" value="SMC_ScpA"/>
    <property type="match status" value="1"/>
</dbReference>
<comment type="subunit">
    <text evidence="2">Component of a cohesin-like complex composed of ScpA, ScpB and the Smc homodimer, in which ScpA and ScpB bind to the head domain of Smc. The presence of the three proteins is required for the association of the complex with DNA.</text>
</comment>
<comment type="caution">
    <text evidence="3">The sequence shown here is derived from an EMBL/GenBank/DDBJ whole genome shotgun (WGS) entry which is preliminary data.</text>
</comment>
<evidence type="ECO:0000313" key="3">
    <source>
        <dbReference type="EMBL" id="TQF00230.1"/>
    </source>
</evidence>
<protein>
    <recommendedName>
        <fullName evidence="1 2">Segregation and condensation protein A</fullName>
    </recommendedName>
</protein>
<keyword evidence="2" id="KW-0132">Cell division</keyword>
<dbReference type="STRING" id="1260251.SPISAL_03295"/>
<dbReference type="HAMAP" id="MF_01805">
    <property type="entry name" value="ScpA"/>
    <property type="match status" value="1"/>
</dbReference>
<comment type="function">
    <text evidence="2">Participates in chromosomal partition during cell division. May act via the formation of a condensin-like complex containing Smc and ScpB that pull DNA away from mid-cell into both cell halves.</text>
</comment>
<keyword evidence="2" id="KW-0963">Cytoplasm</keyword>
<dbReference type="GO" id="GO:0005737">
    <property type="term" value="C:cytoplasm"/>
    <property type="evidence" value="ECO:0007669"/>
    <property type="project" value="UniProtKB-SubCell"/>
</dbReference>
<reference evidence="3 4" key="1">
    <citation type="submission" date="2019-06" db="EMBL/GenBank/DDBJ databases">
        <title>Metagenome assembled Genome of Spiribacter salinus SL48-SHIP from the microbial mat of Salt Lake 48 (Novosibirsk region, Russia).</title>
        <authorList>
            <person name="Shipova A."/>
            <person name="Rozanov A.S."/>
            <person name="Bryanskaya A.V."/>
            <person name="Peltek S.E."/>
        </authorList>
    </citation>
    <scope>NUCLEOTIDE SEQUENCE [LARGE SCALE GENOMIC DNA]</scope>
    <source>
        <strain evidence="3">SL48-SHIP-2</strain>
    </source>
</reference>
<dbReference type="GO" id="GO:0007059">
    <property type="term" value="P:chromosome segregation"/>
    <property type="evidence" value="ECO:0007669"/>
    <property type="project" value="UniProtKB-UniRule"/>
</dbReference>
<dbReference type="GO" id="GO:0051301">
    <property type="term" value="P:cell division"/>
    <property type="evidence" value="ECO:0007669"/>
    <property type="project" value="UniProtKB-KW"/>
</dbReference>
<accession>A0A540VU01</accession>
<dbReference type="Gene3D" id="6.10.250.2410">
    <property type="match status" value="1"/>
</dbReference>
<comment type="subcellular location">
    <subcellularLocation>
        <location evidence="2">Cytoplasm</location>
    </subcellularLocation>
    <text evidence="2">Associated with two foci at the outer edges of the nucleoid region in young cells, and at four foci within both cell halves in older cells.</text>
</comment>
<dbReference type="EMBL" id="VIFK01000019">
    <property type="protein sequence ID" value="TQF00230.1"/>
    <property type="molecule type" value="Genomic_DNA"/>
</dbReference>
<name>A0A540VU01_9GAMM</name>
<dbReference type="PANTHER" id="PTHR33969:SF2">
    <property type="entry name" value="SEGREGATION AND CONDENSATION PROTEIN A"/>
    <property type="match status" value="1"/>
</dbReference>
<evidence type="ECO:0000313" key="4">
    <source>
        <dbReference type="Proteomes" id="UP000315400"/>
    </source>
</evidence>
<dbReference type="InterPro" id="IPR003768">
    <property type="entry name" value="ScpA"/>
</dbReference>
<proteinExistence type="inferred from homology"/>
<keyword evidence="2" id="KW-0159">Chromosome partition</keyword>
<dbReference type="AlphaFoldDB" id="A0A540VU01"/>
<dbReference type="PANTHER" id="PTHR33969">
    <property type="entry name" value="SEGREGATION AND CONDENSATION PROTEIN A"/>
    <property type="match status" value="1"/>
</dbReference>
<dbReference type="GO" id="GO:0006260">
    <property type="term" value="P:DNA replication"/>
    <property type="evidence" value="ECO:0007669"/>
    <property type="project" value="UniProtKB-UniRule"/>
</dbReference>
<comment type="similarity">
    <text evidence="2">Belongs to the ScpA family.</text>
</comment>
<dbReference type="Proteomes" id="UP000315400">
    <property type="component" value="Unassembled WGS sequence"/>
</dbReference>
<evidence type="ECO:0000256" key="1">
    <source>
        <dbReference type="ARBA" id="ARBA00044777"/>
    </source>
</evidence>
<keyword evidence="2" id="KW-0131">Cell cycle</keyword>
<gene>
    <name evidence="2" type="primary">scpA</name>
    <name evidence="3" type="ORF">FKY71_04480</name>
</gene>
<sequence>MTETDAPDLLDTEVTARVRGEPYGELPRDLYIPPDALEVFLEAFEGPLDLLLYLIRRQNLEILDIPIAEITRQYMGYVDLMKDLRLELAAEYLVMAAMLAEIKSRMLLPRPPAGDDDEALDPRAELVRRLQAYEQFKEAGRQVDHLPRVARDVFPASAATPPMEEATRAPQVDLAELLAAFAEVLSRAEMFNHHQIRREALSVRERMSETLTRLSREHFVSLDELLRPDEGRAGVVVTFLAVLELLKAALVELVQAEPFAPLYLRGGELMAEGEGGE</sequence>
<evidence type="ECO:0000256" key="2">
    <source>
        <dbReference type="HAMAP-Rule" id="MF_01805"/>
    </source>
</evidence>
<organism evidence="3 4">
    <name type="scientific">Spiribacter salinus</name>
    <dbReference type="NCBI Taxonomy" id="1335746"/>
    <lineage>
        <taxon>Bacteria</taxon>
        <taxon>Pseudomonadati</taxon>
        <taxon>Pseudomonadota</taxon>
        <taxon>Gammaproteobacteria</taxon>
        <taxon>Chromatiales</taxon>
        <taxon>Ectothiorhodospiraceae</taxon>
        <taxon>Spiribacter</taxon>
    </lineage>
</organism>